<name>A0ABR3A4A9_9AGAR</name>
<dbReference type="EMBL" id="JBBXMP010000020">
    <property type="protein sequence ID" value="KAL0068191.1"/>
    <property type="molecule type" value="Genomic_DNA"/>
</dbReference>
<organism evidence="1 2">
    <name type="scientific">Marasmius tenuissimus</name>
    <dbReference type="NCBI Taxonomy" id="585030"/>
    <lineage>
        <taxon>Eukaryota</taxon>
        <taxon>Fungi</taxon>
        <taxon>Dikarya</taxon>
        <taxon>Basidiomycota</taxon>
        <taxon>Agaricomycotina</taxon>
        <taxon>Agaricomycetes</taxon>
        <taxon>Agaricomycetidae</taxon>
        <taxon>Agaricales</taxon>
        <taxon>Marasmiineae</taxon>
        <taxon>Marasmiaceae</taxon>
        <taxon>Marasmius</taxon>
    </lineage>
</organism>
<reference evidence="1 2" key="1">
    <citation type="submission" date="2024-05" db="EMBL/GenBank/DDBJ databases">
        <title>A draft genome resource for the thread blight pathogen Marasmius tenuissimus strain MS-2.</title>
        <authorList>
            <person name="Yulfo-Soto G.E."/>
            <person name="Baruah I.K."/>
            <person name="Amoako-Attah I."/>
            <person name="Bukari Y."/>
            <person name="Meinhardt L.W."/>
            <person name="Bailey B.A."/>
            <person name="Cohen S.P."/>
        </authorList>
    </citation>
    <scope>NUCLEOTIDE SEQUENCE [LARGE SCALE GENOMIC DNA]</scope>
    <source>
        <strain evidence="1 2">MS-2</strain>
    </source>
</reference>
<comment type="caution">
    <text evidence="1">The sequence shown here is derived from an EMBL/GenBank/DDBJ whole genome shotgun (WGS) entry which is preliminary data.</text>
</comment>
<proteinExistence type="predicted"/>
<protein>
    <submittedName>
        <fullName evidence="1">Uncharacterized protein</fullName>
    </submittedName>
</protein>
<accession>A0ABR3A4A9</accession>
<evidence type="ECO:0000313" key="1">
    <source>
        <dbReference type="EMBL" id="KAL0068191.1"/>
    </source>
</evidence>
<gene>
    <name evidence="1" type="ORF">AAF712_004851</name>
</gene>
<keyword evidence="2" id="KW-1185">Reference proteome</keyword>
<dbReference type="Proteomes" id="UP001437256">
    <property type="component" value="Unassembled WGS sequence"/>
</dbReference>
<evidence type="ECO:0000313" key="2">
    <source>
        <dbReference type="Proteomes" id="UP001437256"/>
    </source>
</evidence>
<sequence length="187" mass="20896">MGKISKVIRFSPFLFPTVLQAHRQINPSAEVLTHIRADRIKATSEIVYSKRNSLLCDAFILQKSSNRIPYSDFLLTPAATPLNDLIYHTPVNEPVTVRDLKGVFGIIDLEGVARTWAKDVVEPQLDDSILRVSPPSAPLSNATIFKCKFCALVLWGSSIYLHQCLTPDSTPMSTLTPPGWKYAKYHN</sequence>